<accession>A0A6C0G5Z0</accession>
<dbReference type="Proteomes" id="UP000476064">
    <property type="component" value="Chromosome"/>
</dbReference>
<keyword evidence="1" id="KW-0472">Membrane</keyword>
<reference evidence="2 3" key="1">
    <citation type="submission" date="2020-01" db="EMBL/GenBank/DDBJ databases">
        <title>Paenibacillus sp. nov., isolated from tomato rhizosphere.</title>
        <authorList>
            <person name="Weon H.-Y."/>
            <person name="Lee S.A."/>
        </authorList>
    </citation>
    <scope>NUCLEOTIDE SEQUENCE [LARGE SCALE GENOMIC DNA]</scope>
    <source>
        <strain evidence="2 3">12200R-189</strain>
    </source>
</reference>
<organism evidence="2 3">
    <name type="scientific">Paenibacillus lycopersici</name>
    <dbReference type="NCBI Taxonomy" id="2704462"/>
    <lineage>
        <taxon>Bacteria</taxon>
        <taxon>Bacillati</taxon>
        <taxon>Bacillota</taxon>
        <taxon>Bacilli</taxon>
        <taxon>Bacillales</taxon>
        <taxon>Paenibacillaceae</taxon>
        <taxon>Paenibacillus</taxon>
    </lineage>
</organism>
<feature type="transmembrane region" description="Helical" evidence="1">
    <location>
        <begin position="6"/>
        <end position="23"/>
    </location>
</feature>
<dbReference type="KEGG" id="plyc:GXP70_12475"/>
<protein>
    <submittedName>
        <fullName evidence="2">Uncharacterized protein</fullName>
    </submittedName>
</protein>
<dbReference type="RefSeq" id="WP_162357073.1">
    <property type="nucleotide sequence ID" value="NZ_CP048209.1"/>
</dbReference>
<dbReference type="EMBL" id="CP048209">
    <property type="protein sequence ID" value="QHT60675.1"/>
    <property type="molecule type" value="Genomic_DNA"/>
</dbReference>
<evidence type="ECO:0000313" key="3">
    <source>
        <dbReference type="Proteomes" id="UP000476064"/>
    </source>
</evidence>
<sequence length="47" mass="5270">MSQRAGTVLIVIIIILLNLYFMSSGHGGRGQDYYETQTDADYMNESP</sequence>
<dbReference type="AlphaFoldDB" id="A0A6C0G5Z0"/>
<proteinExistence type="predicted"/>
<gene>
    <name evidence="2" type="ORF">GXP70_12475</name>
</gene>
<evidence type="ECO:0000256" key="1">
    <source>
        <dbReference type="SAM" id="Phobius"/>
    </source>
</evidence>
<name>A0A6C0G5Z0_9BACL</name>
<keyword evidence="3" id="KW-1185">Reference proteome</keyword>
<evidence type="ECO:0000313" key="2">
    <source>
        <dbReference type="EMBL" id="QHT60675.1"/>
    </source>
</evidence>
<keyword evidence="1" id="KW-0812">Transmembrane</keyword>
<keyword evidence="1" id="KW-1133">Transmembrane helix</keyword>